<feature type="signal peptide" evidence="2">
    <location>
        <begin position="1"/>
        <end position="22"/>
    </location>
</feature>
<proteinExistence type="predicted"/>
<dbReference type="NCBIfam" id="NF037936">
    <property type="entry name" value="holdfast_HfaD"/>
    <property type="match status" value="1"/>
</dbReference>
<dbReference type="InterPro" id="IPR049860">
    <property type="entry name" value="Holdfast_HfaD"/>
</dbReference>
<dbReference type="Proteomes" id="UP001055429">
    <property type="component" value="Chromosome"/>
</dbReference>
<evidence type="ECO:0000313" key="3">
    <source>
        <dbReference type="EMBL" id="URI13922.1"/>
    </source>
</evidence>
<dbReference type="RefSeq" id="WP_250201286.1">
    <property type="nucleotide sequence ID" value="NZ_CP097649.1"/>
</dbReference>
<sequence>MARHAPIRLAGMIAATATFAAAATEASAQQAAVCDPLTGAACSSNQVQTGDVLSSVNLDVAVGQLQVSVETQGNVLRGGVEGASGAMISRQDNRGLVRGDVVVAVSGAENGAAVDTHVRGNNFEAYTGDAVFTVDAAQVAAGPAVQASTDIQAGDSAITGGGYVSTSATANNVAVGGPRSQVLGAIDQTAQTTVFSETVADIRYVPATASFSSRATANSAQAGTTGSSHQNLSIRQENRPSTTVAQTDVYIDNAWDVSADAQARGNYANAGNEGGSMVIRADQSNAGRVRAETRLRTDLYGAAVASARAVANETVAGNDDIYLSLDNTQINTGGVEAVATFQGNTGYDAYVGADAIGNAVSGYVCSTCGGEVNVANTQVNSGDVSAVVNVGAGRTGGSRAAVVGANAAGNSATFYVSRPGG</sequence>
<keyword evidence="2" id="KW-0732">Signal</keyword>
<keyword evidence="4" id="KW-1185">Reference proteome</keyword>
<reference evidence="3" key="1">
    <citation type="submission" date="2022-05" db="EMBL/GenBank/DDBJ databases">
        <title>Brevundimonas albigilva TT17 genome sequence.</title>
        <authorList>
            <person name="Lee K."/>
            <person name="Son H."/>
        </authorList>
    </citation>
    <scope>NUCLEOTIDE SEQUENCE</scope>
    <source>
        <strain evidence="3">TT17</strain>
    </source>
</reference>
<name>A0ABY4SGV1_9CAUL</name>
<accession>A0ABY4SGV1</accession>
<protein>
    <submittedName>
        <fullName evidence="3">Holdfast anchor protein HfaD</fullName>
    </submittedName>
</protein>
<feature type="region of interest" description="Disordered" evidence="1">
    <location>
        <begin position="215"/>
        <end position="241"/>
    </location>
</feature>
<organism evidence="3 4">
    <name type="scientific">Brevundimonas albigilva</name>
    <dbReference type="NCBI Taxonomy" id="1312364"/>
    <lineage>
        <taxon>Bacteria</taxon>
        <taxon>Pseudomonadati</taxon>
        <taxon>Pseudomonadota</taxon>
        <taxon>Alphaproteobacteria</taxon>
        <taxon>Caulobacterales</taxon>
        <taxon>Caulobacteraceae</taxon>
        <taxon>Brevundimonas</taxon>
    </lineage>
</organism>
<evidence type="ECO:0000256" key="2">
    <source>
        <dbReference type="SAM" id="SignalP"/>
    </source>
</evidence>
<feature type="chain" id="PRO_5047036643" evidence="2">
    <location>
        <begin position="23"/>
        <end position="421"/>
    </location>
</feature>
<evidence type="ECO:0000256" key="1">
    <source>
        <dbReference type="SAM" id="MobiDB-lite"/>
    </source>
</evidence>
<gene>
    <name evidence="3" type="primary">hfaD</name>
    <name evidence="3" type="ORF">M8231_08755</name>
</gene>
<dbReference type="EMBL" id="CP097649">
    <property type="protein sequence ID" value="URI13922.1"/>
    <property type="molecule type" value="Genomic_DNA"/>
</dbReference>
<evidence type="ECO:0000313" key="4">
    <source>
        <dbReference type="Proteomes" id="UP001055429"/>
    </source>
</evidence>